<dbReference type="InterPro" id="IPR053162">
    <property type="entry name" value="DnaD"/>
</dbReference>
<evidence type="ECO:0000259" key="3">
    <source>
        <dbReference type="Pfam" id="PF07261"/>
    </source>
</evidence>
<reference evidence="4 5" key="1">
    <citation type="submission" date="2021-03" db="EMBL/GenBank/DDBJ databases">
        <title>Genomic Encyclopedia of Type Strains, Phase IV (KMG-IV): sequencing the most valuable type-strain genomes for metagenomic binning, comparative biology and taxonomic classification.</title>
        <authorList>
            <person name="Goeker M."/>
        </authorList>
    </citation>
    <scope>NUCLEOTIDE SEQUENCE [LARGE SCALE GENOMIC DNA]</scope>
    <source>
        <strain evidence="4 5">DSM 25790</strain>
    </source>
</reference>
<accession>A0ABS4SB89</accession>
<evidence type="ECO:0000313" key="5">
    <source>
        <dbReference type="Proteomes" id="UP001519294"/>
    </source>
</evidence>
<feature type="region of interest" description="Disordered" evidence="2">
    <location>
        <begin position="145"/>
        <end position="171"/>
    </location>
</feature>
<dbReference type="InterPro" id="IPR034829">
    <property type="entry name" value="DnaD-like_sf"/>
</dbReference>
<feature type="region of interest" description="Disordered" evidence="2">
    <location>
        <begin position="303"/>
        <end position="338"/>
    </location>
</feature>
<protein>
    <submittedName>
        <fullName evidence="4">DnaD/phage-associated family protein</fullName>
    </submittedName>
</protein>
<dbReference type="NCBIfam" id="TIGR01446">
    <property type="entry name" value="DnaD_dom"/>
    <property type="match status" value="1"/>
</dbReference>
<comment type="similarity">
    <text evidence="1">Belongs to the DnaB/DnaD family.</text>
</comment>
<name>A0ABS4SB89_9BACI</name>
<dbReference type="RefSeq" id="WP_038221252.1">
    <property type="nucleotide sequence ID" value="NZ_JAGIKX010000036.1"/>
</dbReference>
<dbReference type="PANTHER" id="PTHR37293">
    <property type="entry name" value="PHAGE REPLICATION PROTEIN-RELATED"/>
    <property type="match status" value="1"/>
</dbReference>
<dbReference type="SUPFAM" id="SSF158499">
    <property type="entry name" value="DnaD domain-like"/>
    <property type="match status" value="1"/>
</dbReference>
<dbReference type="InterPro" id="IPR006343">
    <property type="entry name" value="DnaB/C_C"/>
</dbReference>
<dbReference type="Gene3D" id="1.10.10.630">
    <property type="entry name" value="DnaD domain-like"/>
    <property type="match status" value="1"/>
</dbReference>
<dbReference type="Pfam" id="PF07261">
    <property type="entry name" value="DnaB_2"/>
    <property type="match status" value="1"/>
</dbReference>
<evidence type="ECO:0000256" key="1">
    <source>
        <dbReference type="ARBA" id="ARBA00093462"/>
    </source>
</evidence>
<feature type="compositionally biased region" description="Basic and acidic residues" evidence="2">
    <location>
        <begin position="152"/>
        <end position="161"/>
    </location>
</feature>
<feature type="compositionally biased region" description="Basic and acidic residues" evidence="2">
    <location>
        <begin position="307"/>
        <end position="338"/>
    </location>
</feature>
<sequence>MNYLKEINAFHNMQETNPLSTAAAHLWSVLMHVNNRAGWKKEFSVAASLLCVKAALKEGTFKRARLELRDKGYIRFTPQGANRAAVYEMISLVHFEDNAGVDAAREDGGGERAAADGENIVLGEHVRTGDGCAAGAVEGGALSGESAGVAGRMDHSTDRSADPGNGGSVAPLYKQNKAKQKEHPNTTPGVSDAVVFYQENFGVIRPYVAEDLLNWVKDVGELLVLAAMKRALERGKGSWGYVKAILKDWQGRGVRTVADVHAADVAFQNQKHERKRSRRSFGSKREEVIPDWFKERKKKLALEEGQEVERKQNPGPERVRGKEAEEAEKKELEALVRG</sequence>
<dbReference type="EMBL" id="JAGIKX010000036">
    <property type="protein sequence ID" value="MBP2258779.1"/>
    <property type="molecule type" value="Genomic_DNA"/>
</dbReference>
<organism evidence="4 5">
    <name type="scientific">Virgibacillus alimentarius</name>
    <dbReference type="NCBI Taxonomy" id="698769"/>
    <lineage>
        <taxon>Bacteria</taxon>
        <taxon>Bacillati</taxon>
        <taxon>Bacillota</taxon>
        <taxon>Bacilli</taxon>
        <taxon>Bacillales</taxon>
        <taxon>Bacillaceae</taxon>
        <taxon>Virgibacillus</taxon>
    </lineage>
</organism>
<gene>
    <name evidence="4" type="ORF">J2Z81_002764</name>
</gene>
<evidence type="ECO:0000313" key="4">
    <source>
        <dbReference type="EMBL" id="MBP2258779.1"/>
    </source>
</evidence>
<keyword evidence="5" id="KW-1185">Reference proteome</keyword>
<comment type="caution">
    <text evidence="4">The sequence shown here is derived from an EMBL/GenBank/DDBJ whole genome shotgun (WGS) entry which is preliminary data.</text>
</comment>
<feature type="domain" description="DnaB/C C-terminal" evidence="3">
    <location>
        <begin position="196"/>
        <end position="262"/>
    </location>
</feature>
<dbReference type="PANTHER" id="PTHR37293:SF5">
    <property type="entry name" value="DNA REPLICATION PROTEIN"/>
    <property type="match status" value="1"/>
</dbReference>
<proteinExistence type="inferred from homology"/>
<dbReference type="Proteomes" id="UP001519294">
    <property type="component" value="Unassembled WGS sequence"/>
</dbReference>
<evidence type="ECO:0000256" key="2">
    <source>
        <dbReference type="SAM" id="MobiDB-lite"/>
    </source>
</evidence>